<feature type="compositionally biased region" description="Polar residues" evidence="27">
    <location>
        <begin position="2663"/>
        <end position="2680"/>
    </location>
</feature>
<feature type="compositionally biased region" description="Acidic residues" evidence="27">
    <location>
        <begin position="1"/>
        <end position="28"/>
    </location>
</feature>
<feature type="domain" description="PHD-type" evidence="28">
    <location>
        <begin position="755"/>
        <end position="805"/>
    </location>
</feature>
<dbReference type="InterPro" id="IPR019787">
    <property type="entry name" value="Znf_PHD-finger"/>
</dbReference>
<evidence type="ECO:0000256" key="24">
    <source>
        <dbReference type="ARBA" id="ARBA00072631"/>
    </source>
</evidence>
<feature type="region of interest" description="Disordered" evidence="27">
    <location>
        <begin position="3147"/>
        <end position="3181"/>
    </location>
</feature>
<evidence type="ECO:0000256" key="20">
    <source>
        <dbReference type="ARBA" id="ARBA00023288"/>
    </source>
</evidence>
<dbReference type="SUPFAM" id="SSF82199">
    <property type="entry name" value="SET domain"/>
    <property type="match status" value="1"/>
</dbReference>
<feature type="compositionally biased region" description="Low complexity" evidence="27">
    <location>
        <begin position="1291"/>
        <end position="1304"/>
    </location>
</feature>
<dbReference type="CDD" id="cd15513">
    <property type="entry name" value="PHD5_KMT2C_like"/>
    <property type="match status" value="1"/>
</dbReference>
<dbReference type="Pfam" id="PF00628">
    <property type="entry name" value="PHD"/>
    <property type="match status" value="2"/>
</dbReference>
<evidence type="ECO:0000256" key="4">
    <source>
        <dbReference type="ARBA" id="ARBA00022603"/>
    </source>
</evidence>
<evidence type="ECO:0000256" key="17">
    <source>
        <dbReference type="ARBA" id="ARBA00023159"/>
    </source>
</evidence>
<keyword evidence="4" id="KW-0489">Methyltransferase</keyword>
<evidence type="ECO:0000256" key="6">
    <source>
        <dbReference type="ARBA" id="ARBA00022691"/>
    </source>
</evidence>
<comment type="function">
    <text evidence="22">Histone methyltransferase that catalyzes methyl group transfer from S-adenosyl-L-methionine to the epsilon-amino group of 'Lys-4' of histone H3 (H3K4). Part of chromatin remodeling machinery predominantly forms H3K4me1 methylation marks at active chromatin sites where transcription and DNA repair take place. Likely plays a redundant role with KMT2D in enriching H3K4me1 mark on primed and active enhancer elements.</text>
</comment>
<feature type="compositionally biased region" description="Basic and acidic residues" evidence="27">
    <location>
        <begin position="1544"/>
        <end position="1567"/>
    </location>
</feature>
<feature type="domain" description="PHD-type" evidence="31">
    <location>
        <begin position="253"/>
        <end position="358"/>
    </location>
</feature>
<dbReference type="PROSITE" id="PS51542">
    <property type="entry name" value="FYRN"/>
    <property type="match status" value="1"/>
</dbReference>
<feature type="coiled-coil region" evidence="26">
    <location>
        <begin position="1143"/>
        <end position="1170"/>
    </location>
</feature>
<evidence type="ECO:0000256" key="16">
    <source>
        <dbReference type="ARBA" id="ARBA00023139"/>
    </source>
</evidence>
<feature type="region of interest" description="Disordered" evidence="27">
    <location>
        <begin position="1270"/>
        <end position="1382"/>
    </location>
</feature>
<feature type="region of interest" description="Disordered" evidence="27">
    <location>
        <begin position="4943"/>
        <end position="4971"/>
    </location>
</feature>
<keyword evidence="20" id="KW-0449">Lipoprotein</keyword>
<feature type="region of interest" description="Disordered" evidence="27">
    <location>
        <begin position="2396"/>
        <end position="2421"/>
    </location>
</feature>
<keyword evidence="16" id="KW-0564">Palmitate</keyword>
<evidence type="ECO:0000256" key="22">
    <source>
        <dbReference type="ARBA" id="ARBA00058707"/>
    </source>
</evidence>
<feature type="compositionally biased region" description="Low complexity" evidence="27">
    <location>
        <begin position="2150"/>
        <end position="2162"/>
    </location>
</feature>
<dbReference type="CDD" id="cd15509">
    <property type="entry name" value="PHD1_KMT2C_like"/>
    <property type="match status" value="1"/>
</dbReference>
<dbReference type="InterPro" id="IPR036910">
    <property type="entry name" value="HMG_box_dom_sf"/>
</dbReference>
<dbReference type="InterPro" id="IPR011011">
    <property type="entry name" value="Znf_FYVE_PHD"/>
</dbReference>
<dbReference type="Pfam" id="PF13832">
    <property type="entry name" value="zf-HC5HC2H_2"/>
    <property type="match status" value="1"/>
</dbReference>
<dbReference type="SMART" id="SM00542">
    <property type="entry name" value="FYRC"/>
    <property type="match status" value="1"/>
</dbReference>
<evidence type="ECO:0000313" key="33">
    <source>
        <dbReference type="RefSeq" id="XP_015605709.1"/>
    </source>
</evidence>
<dbReference type="InterPro" id="IPR003616">
    <property type="entry name" value="Post-SET_dom"/>
</dbReference>
<feature type="compositionally biased region" description="Basic residues" evidence="27">
    <location>
        <begin position="1086"/>
        <end position="1096"/>
    </location>
</feature>
<feature type="region of interest" description="Disordered" evidence="27">
    <location>
        <begin position="1516"/>
        <end position="1570"/>
    </location>
</feature>
<dbReference type="InterPro" id="IPR013083">
    <property type="entry name" value="Znf_RING/FYVE/PHD"/>
</dbReference>
<dbReference type="CDD" id="cd15666">
    <property type="entry name" value="ePHD2_KMT2C_like"/>
    <property type="match status" value="1"/>
</dbReference>
<dbReference type="SMART" id="SM00317">
    <property type="entry name" value="SET"/>
    <property type="match status" value="1"/>
</dbReference>
<comment type="subunit">
    <text evidence="23">Component of the MLL3 complex (also named ASCOM complex), at least composed of catalytic subunit KMT2C/MLL3, ASH2L, RBBP5, WDR5, NCOA6, DPY30, KDM6A, PAXIP1/PTIP, PAGR1 and alpha- and beta-tubulin. Forms a core complex with the evolutionary conserved subcomplex WRAD composed of WDR5, RBBP5, ASH2L/ASH2 and DPY30 subunits; WRAD differentially stimulates the methyltransferase activity. Interacts (via WIN motif) with WDR5.</text>
</comment>
<dbReference type="PROSITE" id="PS51543">
    <property type="entry name" value="FYRC"/>
    <property type="match status" value="1"/>
</dbReference>
<dbReference type="SUPFAM" id="SSF47095">
    <property type="entry name" value="HMG-box"/>
    <property type="match status" value="1"/>
</dbReference>
<feature type="domain" description="PHD-type" evidence="28">
    <location>
        <begin position="832"/>
        <end position="887"/>
    </location>
</feature>
<feature type="compositionally biased region" description="Polar residues" evidence="27">
    <location>
        <begin position="3852"/>
        <end position="3862"/>
    </location>
</feature>
<feature type="compositionally biased region" description="Basic and acidic residues" evidence="27">
    <location>
        <begin position="3842"/>
        <end position="3851"/>
    </location>
</feature>
<feature type="compositionally biased region" description="Polar residues" evidence="27">
    <location>
        <begin position="2137"/>
        <end position="2149"/>
    </location>
</feature>
<feature type="region of interest" description="Disordered" evidence="27">
    <location>
        <begin position="1844"/>
        <end position="1899"/>
    </location>
</feature>
<evidence type="ECO:0000256" key="13">
    <source>
        <dbReference type="ARBA" id="ARBA00023015"/>
    </source>
</evidence>
<feature type="compositionally biased region" description="Low complexity" evidence="27">
    <location>
        <begin position="1852"/>
        <end position="1864"/>
    </location>
</feature>
<feature type="compositionally biased region" description="Polar residues" evidence="27">
    <location>
        <begin position="4346"/>
        <end position="4373"/>
    </location>
</feature>
<dbReference type="Pfam" id="PF13771">
    <property type="entry name" value="zf-HC5HC2H"/>
    <property type="match status" value="1"/>
</dbReference>
<evidence type="ECO:0000256" key="10">
    <source>
        <dbReference type="ARBA" id="ARBA00022833"/>
    </source>
</evidence>
<feature type="compositionally biased region" description="Polar residues" evidence="27">
    <location>
        <begin position="1348"/>
        <end position="1357"/>
    </location>
</feature>
<feature type="domain" description="PHD-type" evidence="28">
    <location>
        <begin position="498"/>
        <end position="559"/>
    </location>
</feature>
<dbReference type="RefSeq" id="XP_015605709.1">
    <property type="nucleotide sequence ID" value="XM_015750223.2"/>
</dbReference>
<evidence type="ECO:0000259" key="28">
    <source>
        <dbReference type="PROSITE" id="PS50016"/>
    </source>
</evidence>
<dbReference type="Proteomes" id="UP000694920">
    <property type="component" value="Unplaced"/>
</dbReference>
<dbReference type="InterPro" id="IPR001965">
    <property type="entry name" value="Znf_PHD"/>
</dbReference>
<evidence type="ECO:0000256" key="21">
    <source>
        <dbReference type="ARBA" id="ARBA00023315"/>
    </source>
</evidence>
<feature type="region of interest" description="Disordered" evidence="27">
    <location>
        <begin position="3957"/>
        <end position="3996"/>
    </location>
</feature>
<feature type="domain" description="PHD-type" evidence="28">
    <location>
        <begin position="705"/>
        <end position="758"/>
    </location>
</feature>
<keyword evidence="15" id="KW-0238">DNA-binding</keyword>
<feature type="region of interest" description="Disordered" evidence="27">
    <location>
        <begin position="1"/>
        <end position="166"/>
    </location>
</feature>
<feature type="compositionally biased region" description="Basic and acidic residues" evidence="27">
    <location>
        <begin position="4946"/>
        <end position="4957"/>
    </location>
</feature>
<feature type="compositionally biased region" description="Polar residues" evidence="27">
    <location>
        <begin position="2913"/>
        <end position="2936"/>
    </location>
</feature>
<dbReference type="SUPFAM" id="SSF57903">
    <property type="entry name" value="FYVE/PHD zinc finger"/>
    <property type="match status" value="6"/>
</dbReference>
<dbReference type="Gene3D" id="1.10.30.10">
    <property type="entry name" value="High mobility group box domain"/>
    <property type="match status" value="1"/>
</dbReference>
<evidence type="ECO:0000256" key="8">
    <source>
        <dbReference type="ARBA" id="ARBA00022737"/>
    </source>
</evidence>
<evidence type="ECO:0000256" key="19">
    <source>
        <dbReference type="ARBA" id="ARBA00023242"/>
    </source>
</evidence>
<evidence type="ECO:0000256" key="15">
    <source>
        <dbReference type="ARBA" id="ARBA00023125"/>
    </source>
</evidence>
<feature type="domain" description="SET" evidence="29">
    <location>
        <begin position="5629"/>
        <end position="5745"/>
    </location>
</feature>
<feature type="compositionally biased region" description="Low complexity" evidence="27">
    <location>
        <begin position="2177"/>
        <end position="2190"/>
    </location>
</feature>
<organism evidence="32 33">
    <name type="scientific">Cephus cinctus</name>
    <name type="common">Wheat stem sawfly</name>
    <dbReference type="NCBI Taxonomy" id="211228"/>
    <lineage>
        <taxon>Eukaryota</taxon>
        <taxon>Metazoa</taxon>
        <taxon>Ecdysozoa</taxon>
        <taxon>Arthropoda</taxon>
        <taxon>Hexapoda</taxon>
        <taxon>Insecta</taxon>
        <taxon>Pterygota</taxon>
        <taxon>Neoptera</taxon>
        <taxon>Endopterygota</taxon>
        <taxon>Hymenoptera</taxon>
        <taxon>Cephoidea</taxon>
        <taxon>Cephidae</taxon>
        <taxon>Cephus</taxon>
    </lineage>
</organism>
<feature type="region of interest" description="Disordered" evidence="27">
    <location>
        <begin position="193"/>
        <end position="230"/>
    </location>
</feature>
<dbReference type="GO" id="GO:0005700">
    <property type="term" value="C:polytene chromosome"/>
    <property type="evidence" value="ECO:0007669"/>
    <property type="project" value="UniProtKB-ARBA"/>
</dbReference>
<evidence type="ECO:0000256" key="18">
    <source>
        <dbReference type="ARBA" id="ARBA00023163"/>
    </source>
</evidence>
<dbReference type="GO" id="GO:0032259">
    <property type="term" value="P:methylation"/>
    <property type="evidence" value="ECO:0007669"/>
    <property type="project" value="UniProtKB-KW"/>
</dbReference>
<dbReference type="CDD" id="cd19171">
    <property type="entry name" value="SET_KMT2C_2D"/>
    <property type="match status" value="1"/>
</dbReference>
<evidence type="ECO:0000256" key="9">
    <source>
        <dbReference type="ARBA" id="ARBA00022771"/>
    </source>
</evidence>
<feature type="compositionally biased region" description="Low complexity" evidence="27">
    <location>
        <begin position="2622"/>
        <end position="2650"/>
    </location>
</feature>
<dbReference type="PANTHER" id="PTHR45888">
    <property type="entry name" value="HL01030P-RELATED"/>
    <property type="match status" value="1"/>
</dbReference>
<keyword evidence="3" id="KW-0597">Phosphoprotein</keyword>
<keyword evidence="10" id="KW-0862">Zinc</keyword>
<keyword evidence="9 25" id="KW-0863">Zinc-finger</keyword>
<feature type="region of interest" description="Disordered" evidence="27">
    <location>
        <begin position="3727"/>
        <end position="3761"/>
    </location>
</feature>
<dbReference type="CDD" id="cd15489">
    <property type="entry name" value="PHD_SF"/>
    <property type="match status" value="1"/>
</dbReference>
<dbReference type="GeneID" id="107272740"/>
<feature type="compositionally biased region" description="Polar residues" evidence="27">
    <location>
        <begin position="2998"/>
        <end position="3013"/>
    </location>
</feature>
<evidence type="ECO:0000256" key="26">
    <source>
        <dbReference type="SAM" id="Coils"/>
    </source>
</evidence>
<dbReference type="GO" id="GO:0098687">
    <property type="term" value="C:chromosomal region"/>
    <property type="evidence" value="ECO:0007669"/>
    <property type="project" value="UniProtKB-ARBA"/>
</dbReference>
<feature type="compositionally biased region" description="Basic and acidic residues" evidence="27">
    <location>
        <begin position="2115"/>
        <end position="2134"/>
    </location>
</feature>
<accession>A0AAJ7CA26</accession>
<feature type="region of interest" description="Disordered" evidence="27">
    <location>
        <begin position="4601"/>
        <end position="4652"/>
    </location>
</feature>
<feature type="compositionally biased region" description="Polar residues" evidence="27">
    <location>
        <begin position="2689"/>
        <end position="2708"/>
    </location>
</feature>
<evidence type="ECO:0000256" key="1">
    <source>
        <dbReference type="ARBA" id="ARBA00004123"/>
    </source>
</evidence>
<feature type="region of interest" description="Disordered" evidence="27">
    <location>
        <begin position="3829"/>
        <end position="3892"/>
    </location>
</feature>
<feature type="compositionally biased region" description="Polar residues" evidence="27">
    <location>
        <begin position="1602"/>
        <end position="1628"/>
    </location>
</feature>
<evidence type="ECO:0000256" key="3">
    <source>
        <dbReference type="ARBA" id="ARBA00022553"/>
    </source>
</evidence>
<dbReference type="Pfam" id="PF05964">
    <property type="entry name" value="FYRN"/>
    <property type="match status" value="1"/>
</dbReference>
<feature type="compositionally biased region" description="Polar residues" evidence="27">
    <location>
        <begin position="1516"/>
        <end position="1531"/>
    </location>
</feature>
<feature type="region of interest" description="Disordered" evidence="27">
    <location>
        <begin position="2616"/>
        <end position="2741"/>
    </location>
</feature>
<evidence type="ECO:0000259" key="30">
    <source>
        <dbReference type="PROSITE" id="PS50868"/>
    </source>
</evidence>
<feature type="compositionally biased region" description="Polar residues" evidence="27">
    <location>
        <begin position="1789"/>
        <end position="1822"/>
    </location>
</feature>
<feature type="region of interest" description="Disordered" evidence="27">
    <location>
        <begin position="4514"/>
        <end position="4541"/>
    </location>
</feature>
<evidence type="ECO:0000313" key="32">
    <source>
        <dbReference type="Proteomes" id="UP000694920"/>
    </source>
</evidence>
<dbReference type="Pfam" id="PF05965">
    <property type="entry name" value="FYRC"/>
    <property type="match status" value="1"/>
</dbReference>
<keyword evidence="14 26" id="KW-0175">Coiled coil</keyword>
<evidence type="ECO:0000256" key="27">
    <source>
        <dbReference type="SAM" id="MobiDB-lite"/>
    </source>
</evidence>
<reference evidence="33 34" key="1">
    <citation type="submission" date="2025-04" db="UniProtKB">
        <authorList>
            <consortium name="RefSeq"/>
        </authorList>
    </citation>
    <scope>IDENTIFICATION</scope>
</reference>
<keyword evidence="6" id="KW-0949">S-adenosyl-L-methionine</keyword>
<feature type="region of interest" description="Disordered" evidence="27">
    <location>
        <begin position="898"/>
        <end position="920"/>
    </location>
</feature>
<keyword evidence="7" id="KW-0479">Metal-binding</keyword>
<keyword evidence="17" id="KW-0010">Activator</keyword>
<feature type="region of interest" description="Disordered" evidence="27">
    <location>
        <begin position="4734"/>
        <end position="4758"/>
    </location>
</feature>
<feature type="compositionally biased region" description="Polar residues" evidence="27">
    <location>
        <begin position="1328"/>
        <end position="1337"/>
    </location>
</feature>
<evidence type="ECO:0000256" key="11">
    <source>
        <dbReference type="ARBA" id="ARBA00022853"/>
    </source>
</evidence>
<dbReference type="FunFam" id="1.10.30.10:FF:000009">
    <property type="entry name" value="Histone-lysine N-methyltransferase"/>
    <property type="match status" value="1"/>
</dbReference>
<evidence type="ECO:0000256" key="7">
    <source>
        <dbReference type="ARBA" id="ARBA00022723"/>
    </source>
</evidence>
<feature type="compositionally biased region" description="Low complexity" evidence="27">
    <location>
        <begin position="3091"/>
        <end position="3104"/>
    </location>
</feature>
<feature type="compositionally biased region" description="Low complexity" evidence="27">
    <location>
        <begin position="94"/>
        <end position="104"/>
    </location>
</feature>
<feature type="region of interest" description="Disordered" evidence="27">
    <location>
        <begin position="4555"/>
        <end position="4575"/>
    </location>
</feature>
<dbReference type="PROSITE" id="PS50868">
    <property type="entry name" value="POST_SET"/>
    <property type="match status" value="1"/>
</dbReference>
<dbReference type="Gene3D" id="3.30.40.10">
    <property type="entry name" value="Zinc/RING finger domain, C3HC4 (zinc finger)"/>
    <property type="match status" value="7"/>
</dbReference>
<keyword evidence="32" id="KW-1185">Reference proteome</keyword>
<dbReference type="FunFam" id="2.170.270.10:FF:000003">
    <property type="entry name" value="Histone-lysine N-methyltransferase"/>
    <property type="match status" value="1"/>
</dbReference>
<feature type="compositionally biased region" description="Polar residues" evidence="27">
    <location>
        <begin position="1748"/>
        <end position="1758"/>
    </location>
</feature>
<dbReference type="FunFam" id="3.30.40.10:FF:000852">
    <property type="entry name" value="Histone-lysine N-methyltransferase 2C"/>
    <property type="match status" value="1"/>
</dbReference>
<keyword evidence="2" id="KW-0488">Methylation</keyword>
<dbReference type="RefSeq" id="XP_024945162.1">
    <property type="nucleotide sequence ID" value="XM_025089394.1"/>
</dbReference>
<dbReference type="CDD" id="cd15665">
    <property type="entry name" value="ePHD1_KMT2C_like"/>
    <property type="match status" value="1"/>
</dbReference>
<dbReference type="Gene3D" id="3.30.160.360">
    <property type="match status" value="1"/>
</dbReference>
<dbReference type="GO" id="GO:0045944">
    <property type="term" value="P:positive regulation of transcription by RNA polymerase II"/>
    <property type="evidence" value="ECO:0007669"/>
    <property type="project" value="TreeGrafter"/>
</dbReference>
<dbReference type="InterPro" id="IPR003889">
    <property type="entry name" value="FYrich_C"/>
</dbReference>
<keyword evidence="5" id="KW-0808">Transferase</keyword>
<keyword evidence="18" id="KW-0804">Transcription</keyword>
<evidence type="ECO:0000259" key="29">
    <source>
        <dbReference type="PROSITE" id="PS50280"/>
    </source>
</evidence>
<dbReference type="SMART" id="SM00541">
    <property type="entry name" value="FYRN"/>
    <property type="match status" value="1"/>
</dbReference>
<gene>
    <name evidence="33 34" type="primary">LOC107272740</name>
</gene>
<evidence type="ECO:0000259" key="31">
    <source>
        <dbReference type="PROSITE" id="PS51805"/>
    </source>
</evidence>
<feature type="compositionally biased region" description="Pro residues" evidence="27">
    <location>
        <begin position="900"/>
        <end position="914"/>
    </location>
</feature>
<evidence type="ECO:0000256" key="5">
    <source>
        <dbReference type="ARBA" id="ARBA00022679"/>
    </source>
</evidence>
<feature type="compositionally biased region" description="Basic and acidic residues" evidence="27">
    <location>
        <begin position="3152"/>
        <end position="3170"/>
    </location>
</feature>
<feature type="compositionally biased region" description="Polar residues" evidence="27">
    <location>
        <begin position="4445"/>
        <end position="4461"/>
    </location>
</feature>
<feature type="domain" description="Post-SET" evidence="30">
    <location>
        <begin position="5753"/>
        <end position="5769"/>
    </location>
</feature>
<feature type="compositionally biased region" description="Polar residues" evidence="27">
    <location>
        <begin position="3959"/>
        <end position="3995"/>
    </location>
</feature>
<keyword evidence="12" id="KW-0007">Acetylation</keyword>
<dbReference type="PROSITE" id="PS50280">
    <property type="entry name" value="SET"/>
    <property type="match status" value="1"/>
</dbReference>
<keyword evidence="19" id="KW-0539">Nucleus</keyword>
<dbReference type="SMART" id="SM00508">
    <property type="entry name" value="PostSET"/>
    <property type="match status" value="1"/>
</dbReference>
<feature type="compositionally biased region" description="Basic and acidic residues" evidence="27">
    <location>
        <begin position="1060"/>
        <end position="1074"/>
    </location>
</feature>
<dbReference type="InterPro" id="IPR046341">
    <property type="entry name" value="SET_dom_sf"/>
</dbReference>
<feature type="compositionally biased region" description="Polar residues" evidence="27">
    <location>
        <begin position="1279"/>
        <end position="1290"/>
    </location>
</feature>
<feature type="region of interest" description="Disordered" evidence="27">
    <location>
        <begin position="3376"/>
        <end position="3407"/>
    </location>
</feature>
<feature type="compositionally biased region" description="Polar residues" evidence="27">
    <location>
        <begin position="3077"/>
        <end position="3090"/>
    </location>
</feature>
<dbReference type="CDD" id="cd15510">
    <property type="entry name" value="PHD2_KMT2C_like"/>
    <property type="match status" value="1"/>
</dbReference>
<feature type="region of interest" description="Disordered" evidence="27">
    <location>
        <begin position="2899"/>
        <end position="3126"/>
    </location>
</feature>
<feature type="region of interest" description="Disordered" evidence="27">
    <location>
        <begin position="3776"/>
        <end position="3800"/>
    </location>
</feature>
<dbReference type="InterPro" id="IPR001214">
    <property type="entry name" value="SET_dom"/>
</dbReference>
<dbReference type="Gene3D" id="2.170.270.10">
    <property type="entry name" value="SET domain"/>
    <property type="match status" value="1"/>
</dbReference>
<name>A0AAJ7CA26_CEPCN</name>
<dbReference type="FunFam" id="3.30.160.360:FF:000001">
    <property type="entry name" value="Histone-lysine N-methyltransferase"/>
    <property type="match status" value="1"/>
</dbReference>
<feature type="region of interest" description="Disordered" evidence="27">
    <location>
        <begin position="2589"/>
        <end position="2608"/>
    </location>
</feature>
<feature type="region of interest" description="Disordered" evidence="27">
    <location>
        <begin position="4414"/>
        <end position="4484"/>
    </location>
</feature>
<dbReference type="PROSITE" id="PS51805">
    <property type="entry name" value="EPHD"/>
    <property type="match status" value="2"/>
</dbReference>
<feature type="compositionally biased region" description="Polar residues" evidence="27">
    <location>
        <begin position="3734"/>
        <end position="3749"/>
    </location>
</feature>
<dbReference type="GO" id="GO:0008270">
    <property type="term" value="F:zinc ion binding"/>
    <property type="evidence" value="ECO:0007669"/>
    <property type="project" value="UniProtKB-KW"/>
</dbReference>
<feature type="region of interest" description="Disordered" evidence="27">
    <location>
        <begin position="1060"/>
        <end position="1099"/>
    </location>
</feature>
<protein>
    <recommendedName>
        <fullName evidence="24">Histone-lysine N-methyltransferase 2C</fullName>
    </recommendedName>
</protein>
<sequence>MEDEERLEGEEEMELDEASDGEDEDDETTGIPVSPANSDQLIGRAPTPGSITPEEAFPDPIRYQKFPFPGGKPLSIRRGPGRPRKERPPGTLRGGVTRRPFGRGTTRGKGLGYMRGIPRRTKSKDDDTHSESPSPLRIGEDPTADGETSSTDRSMPAPEEPPYFPEQWPGKVCALCNLGERSQLGQGELLRLTSPEGFTPEKNTNRDETPDTLLDVSSTGDKSPRAAGPGAVTCRRQKSLAKCRNPSLTNFTEPVEELTIVGYSDEPEVSILFESMGHYYVHHSCALWSSNSQELVTETVSLTVVQASSRRCAYCSHYGAGIPCKVGSCNRYFHLPCAAASGCFQDIKTLSLFCSQHLGQVPLLLNGDVTCIQCYGMGDVSNLVMCSICGQHYHGSCVGLSLLPGVRAGWQCAVCRVCQVCRQPEELSKVMLCEQCEKAYHPSCLRPIVTSIPKYGWKCKCCRVCTDCGSRTPGAGLSSRWHAHYTVCDSCYQQRNKGFSCPLCRRAYRAAAYREMVQCSSCKKFVHGTCDPDADPLTYQHRKEAKPDYDYVCLHCKNMALVKRKDNADEYGGDSSLTASQESLYGDGDSSEFDYQGGSEDTLYSIGLGKGKPFCASKIAKKRLGLGSGMIGRPKGVGKLGYQKRQKMTEFGRKRGPKAKMRGIFGVPGVGLQRPISDSQSKEEEPGVENRLVLCSAKDKFVLTQDICVMCGAIGTDQEGCLIACAQCGQCYHPYCANVKVTKVILQKGWRCLDCTVCEGCGERNDEGRLILCDDCDISYHIYCMDPPLDYVPHGTWKCKWCAQCQTCGSNDPGFNSSWQKNYTQCGPCASHTACTSCQEPYLEGDLIIQCIQCERWLHCACDSIKTEAEAEKCAEEGYNCILCRPRDVPPPHIVCNMPKPQPSKYPRSPPPTVRSPELYKPSPQQYLVDGVYLSEAGMNHIKSLTFEQQQTRKKRRKILPLIDKEADIMATIESVVAGGSLDNSLEENGGKLDLLDVKDEPAEVLKEGMVWTPRGDQPPPEGFSIYTTENGVPVLRRKRQRNLQKLGIGGFVVRLRGTRKDKEEEGEGGEKPSEGVIGLGEDKPRRKPQRRKPKTKLSECFPLYMQEAFFGKDLMDTTKEKDLESSSNSDSERNISGNADTIQLSQDELKAIEQVKAKQEKEEDKLTTELPIKREEILDDDGSDTEALGDILPISGDLLDSDLVNTIMNEPDEDLAKASEALEELDDAPGPSKDELTDILSPHFNLESMVRDTGLPNMDSKDVEEIFKGVLTDESQESQESSVFPVQTQVPHAPSSSAPLVSPSPHPGMQTGLPLGRPQVPGPLPSVVQSNLNSPMSFPPPSPYHSEYSNSPQFSPAFSEPPSPWVNPDDEGTAPSGGAAISYNQRSNLKMEADESLGSGATISSVLYANMNHPEWKSEYPAWSERCKQILKKWRALPNEKKAPYLTQARDNRAAIRMKKTQQIPKDIPSTTPVTATSAPTITTKPVTTITSAQLSPVVAMAASQKQIGLLTSMGSDKSQEKTGLSTTATGVPGVAASSSGHLAEEQDRISNRDRSTKEAEQERQWKQMQALHKQQAQLQQQVIHDQRVNAMARVHRQISEDGTSQINSDNNSGLTTQLQVSTSQDGNHLGPLASPSPGSRGTFATPPIKLTRGVAPQSPHQGIPRMPNQPCGTVARPVANVVRPGIPNTFTQPPSPFSPQAPQSPHDFPQSPASSQSQDHFQRFESGDAYPQGPQTPRPQLPGTPAYSTSPRNDAYSQPPGTPRPHFNAPTPRPSSHVYAPSRTPDPYNNQPQTPSPASSYTSPRPESRQDPQQPEAFNQQPEVNRQLRDLLQRQQFNKKMDTMNPSWSQDGQNNGDTGQQQFESGHVQLPQHSQPSGNTGEGTFRHPLPPGIVRPRMPVQPNVLIRNPIGMNPRHPGAGNIDARLQGMDPRTRMLLQRPPVSVGIPQHFQGNQVMQQRMPSPRNPLAEQYDILQQPRFSELNQGQNLGQRIVRTGQDNINPGARMMGSQGMVRPPLVPATSSENTVNTSDASEIPDNVTAELEKLEQEGAPMVEVEGVSAILGDLADDDDELLAEMGADFNILEYADPELDNITGGEKTNILDLDLEQVEVETKEEKQKKENKEEEPKSEDLGGTTTAHSDISEANTTSTVQTPTETTTNALTKGKQLAPSVPTSQQTHSQQQASMPPQAPPPQAVVVQQQMHQQVQQAAAMGRPMLPGTRLLSPDGAIGVVTSTNTVTVSYPSTFPGHPQRITQAHLQAQQQQQQQQRHGMRLTGAPSVSSVSGVPGRAVPVGHMIGPRMPLAPPPPPPPPYPGPPPPYPGPIQMGLCPGGRAMARPPVHIGHPVPVGGPPMAPVVHAGAPPMTPHPHRRPLLLQSCSQEQPLLLEELLEQEKREQEKQQQQQQQQQADTTTPGGALLSDSEFERLRADVLGSTPLASPPQGIVTVPPSGVPIIRAPCTPRPPSAGAGWPQGVPDNAKLVAQTPRQPIATQTPPEPRIATFNIPHMPAPPAPPDNIVNEQDRQIQLQYEQWLNHQDQILSQQLKYYETEVQKLRKIRKSLNSKQRQLRKSGNELAENDAAELQRISSEQSALQKHLDASRKQARQHGMLMQEYRSKQQQRQPQPQTSEPCSPLMSPSQHSSPMHSPAALVSHSPGPGSAPSNIIQHSPATFIIQHSPNPPLLQHSPGNPQSSNPGTMSPHNMQPSPRIGTPHSQGEESPFSPGAMPSPGICGPTTTRMASPQHRAVITGRLATSPGAFNPDGRPPQQIMSEQAVRVHGLTQRFVRPPAVGEPGQRPRMQLQSGIVYGQRSPLGSPQPSQQPMMTQQQHQQMLQRQQIIQQQHEVSNISQEGQNIITQRTLQMVQQRQQLLQQQQQQLVQQQLVQQQRQQFIQMQQQQQQHMMQKPPNSPMVSQPANSPSPQLHQQIQQNYGQPPSSPMPRSPMVQQTMGSPMLQQQLSQTSQPPSPMGSRIHSHPPNSPMVSQYQPPSPMARNHPSTSPMLQHQLNNTHHPPPSQTPSSPMPRSPMVVGGSPMQMQRRQSSGNSPAMPDRPQSVENPGTPRTPHTPHTPHTPYASQNSGNHVGTNEQLQQHQQHQQHQDQNSSDLTSRGGGNPHNPSNALPLPVSFGRFGYFKLGLRGGSPMWSMKAESSKGKTAESHLTNVDEKPNTSQVVHRKTGISQSKINSLVCADYNDFDDDSHTPPQTPPTEVEPKPTSSLADNPTLPLGSPSDKLEPIPDTTDYDDDKTIVNTEVTLSSTAQRDNDDITVIEQFGDTELVDVISGTLEADMQEEYVLFEPDMVVDLSVDSNDSLSHALVNDSNQSHDLVQILEIEHPGTQTDGAALSDEELVPSQTRNKKGLRLDIVRTLQTGKRLMAVTDTPESPDQEELNVDPSPGPYIDHSPDQDLMVSLDEESEVVIIDPSTKSPEDNLSKESCGNETDKTSNDHSIETLKDNKPSESPEDKTKSEEQSKEENVSTVFVFPERVPHNQLPPSSLHQANIGVPGITRPAVSYPTICACAPAITAITTATITLDSVHKITTSFATLPTIQEVIATNNLTNSNQTILPSTMASLVADAKIAATLSQKVLEVVAVNSDKMALTSVQPIPKSDAVTFETQCTMSQPLMAVSENITSTVASTSCESSNIAETTKIISIVQASKPVKLSVTGQSTLVTLSAPKMSIPELPVTENSNVQPKNVQQECEIKCSVKEEQRENNNINVEKSDQIEKEESVVSNRACSDVVTSEDTTLSDEKKSDPLNTTDELESMLEAIHNPAENTVNGEKNSKTDNKSNVSNLKRMSPVADELSLVNILENDVEPAVVMGENRNDNAATFEGQEITKSTEVDRDTTDSANKTSTASASDKEERKDSPTGKDTSKSYSQSSDNTEGKNLMEESSDDILDMLHNIISSKPEMANRDILQEDRSRKSSLIYQLPTPLDTLPLNILQDSLMDLEQGSGAENENQSQGDRNSPKLQKSSTTQPVPKKSPPTTQHSVPIAVSTLAQLQKNTTTVPHLSPLSKPTELTSNVVNVSHQLRTLLSSLQTNHSQSYTTAAQPTIVTMVSSVIAGSKAGNIVTATSTSSPNFQIVSQCNSNIRSQASSTSASTSISTKSEIESKSTTYATQIKEASSSSVSVISAISKSTTSEQFLRIGTSTIQSQCSTTNLQTSSGARPPVNSGISITSNAMLNAMLAGTNSAKPTMAGNRANTALTQTSNLLSSVIPSSSVQRSQNLQAILQVSSNCTSMPSRSVVSATSGTTSTSMQSVRTIVPPIITTATSILNVTTSILQSTLSQAPTLLHSQLTSGQSQYKSTGLLPIDNKSNKLESFIQNAAVKKETEELAAKIPSSSEKISTTRSELDSSKVSTNSHRMEESQNVLLKQLLQNTACATTTTASGTSQGPSLPLVPSLEAQLARPVPPTPSSLLPPLLNETPTSKAATHKQILNRETSFVSHPITSVKSQSPPTNEEPPKPPPSSTSSSTSNTALPLQSLQRNDSFGKQQQAIIQQTKTLPVTTQGIQPGSSTPIVKQTSITQPTTSESLTPLQQEIGISTSQLQNKTANEPPVISTAQVQQRVSTPMSISRITTQSTSVISSISANGIQPSSQASNVGQVSQQAASLPTTQAPISQSQLQQPTAQKPHSTEQPSHVNVIQPPVPHTVPHPTGHQAQLPQGAMTQHTVPLVEVKKEILDEVLSGGTPTQLGDTKDFLTAKEELIDGSIDDKTDLKKLKRRQYQQKRRQSQGKDAAAAPQKKRSRKVSRLDEDYDTFIDNLMTQLRQLQPMAVLEPLLGRNYGVCPIFGSGDLSKIGNQKDYNTRTGDLTGSYGSASLFGVADHYNTQPFGELEPLPPQQPASTQRGFYDQEFAPLKLDDSDEKKENCLTMNREVDTPDTIVSSSSPECVIPEFIHRFPGLRLIEEDSDEESDWLKRVSPVIPLVSPIPIRLRPGHAKDTSKQDKENVGVSRLGKSPPIPLRDNGNVTVTLTLNSQAADDIMGVLKDLANILNIAPPTGYQIVERTTTPPSQKLGLYRTKGKDGKEGAPIDIQSILNGAAKFCRHCDVVILNSLIRKKVSDLPFLSKEETDPGEELCFCSAACYMQFALMHRAPSNTQDKVATIVDHLCQKAETKLLEHDLKKKLQQNKFMTKQSVESIDSMDVDPIEMDTETRIKTEKEDFEMSDHKEELINEKRSKKHPATEEPLNDVTELPPPSKVWRGLRYKSWSLGAIHPATKYKKPTDREITEMLFRMGVTVIPAKTEDSRRCMFCQSQGDGAADGPARLLNFDVDKWVHLNCALWSEDVYETVNGALMNLDTALQHSLVLNCIVCEKPGATVKCFKMRCTNVYHLGCAVKDSCVFYKNKSTYCSQHVQKNEKDNELTTLSVYRRVYVNRDENRQVAAVMHHSEHNHLLRVGSLIFLSVGQLLPHQLTNFHTPNYIYPVGYKIVRFYWSMRRPNKRCRYVCSIHDVSGRPEFRVLVQEPCQEDVELRDATPRAVWSRILEPLAELRRTTHSVQLFPRYVSGEDLFGLTEPAVVRVLESLPGIETLTDYRFKYGRNPLLELPLAINPTGSARTEARMRNQLPWKRPHTQRTGSSARAAFVPTATVAGEVACPYSKQFVHSKSSQYKKMKQEWRNNVYLARSKIQGLGLYAARDLEKHTMVIEYIGEIIRTELAETREKQYEARNRGIYMFRLDEERVVDATLCGGLARYINHSCNPNCVAEIVEVERDLRIIIFAKRRISRGEELAYDYKFDIEDDQHKIACACGAPNCRKWMN</sequence>
<dbReference type="KEGG" id="ccin:107272740"/>
<evidence type="ECO:0000256" key="23">
    <source>
        <dbReference type="ARBA" id="ARBA00065668"/>
    </source>
</evidence>
<dbReference type="FunFam" id="3.30.40.10:FF:000407">
    <property type="entry name" value="Histone-lysine N-methyltransferase MLL3"/>
    <property type="match status" value="1"/>
</dbReference>
<dbReference type="PANTHER" id="PTHR45888:SF6">
    <property type="entry name" value="HL01030P-RELATED"/>
    <property type="match status" value="1"/>
</dbReference>
<evidence type="ECO:0000256" key="25">
    <source>
        <dbReference type="PROSITE-ProRule" id="PRU00146"/>
    </source>
</evidence>
<keyword evidence="21" id="KW-0012">Acyltransferase</keyword>
<feature type="domain" description="PHD-type" evidence="31">
    <location>
        <begin position="5256"/>
        <end position="5364"/>
    </location>
</feature>
<feature type="compositionally biased region" description="Low complexity" evidence="27">
    <location>
        <begin position="4422"/>
        <end position="4435"/>
    </location>
</feature>
<keyword evidence="11" id="KW-0156">Chromatin regulator</keyword>
<feature type="compositionally biased region" description="Basic and acidic residues" evidence="27">
    <location>
        <begin position="3863"/>
        <end position="3878"/>
    </location>
</feature>
<comment type="subcellular location">
    <subcellularLocation>
        <location evidence="1">Nucleus</location>
    </subcellularLocation>
</comment>
<dbReference type="GO" id="GO:0016746">
    <property type="term" value="F:acyltransferase activity"/>
    <property type="evidence" value="ECO:0007669"/>
    <property type="project" value="UniProtKB-KW"/>
</dbReference>
<feature type="region of interest" description="Disordered" evidence="27">
    <location>
        <begin position="2115"/>
        <end position="2197"/>
    </location>
</feature>
<evidence type="ECO:0000313" key="34">
    <source>
        <dbReference type="RefSeq" id="XP_024945162.1"/>
    </source>
</evidence>
<keyword evidence="8" id="KW-0677">Repeat</keyword>
<feature type="region of interest" description="Disordered" evidence="27">
    <location>
        <begin position="5184"/>
        <end position="5203"/>
    </location>
</feature>
<evidence type="ECO:0000256" key="2">
    <source>
        <dbReference type="ARBA" id="ARBA00022481"/>
    </source>
</evidence>
<feature type="compositionally biased region" description="Polar residues" evidence="27">
    <location>
        <begin position="3171"/>
        <end position="3181"/>
    </location>
</feature>
<feature type="compositionally biased region" description="Polar residues" evidence="27">
    <location>
        <begin position="3037"/>
        <end position="3048"/>
    </location>
</feature>
<keyword evidence="13" id="KW-0805">Transcription regulation</keyword>
<dbReference type="CDD" id="cd15514">
    <property type="entry name" value="PHD6_KMT2C_like"/>
    <property type="match status" value="1"/>
</dbReference>
<feature type="compositionally biased region" description="Polar residues" evidence="27">
    <location>
        <begin position="4601"/>
        <end position="4649"/>
    </location>
</feature>
<dbReference type="SMART" id="SM00249">
    <property type="entry name" value="PHD"/>
    <property type="match status" value="8"/>
</dbReference>
<feature type="compositionally biased region" description="Low complexity" evidence="27">
    <location>
        <begin position="2954"/>
        <end position="2966"/>
    </location>
</feature>
<dbReference type="InterPro" id="IPR034732">
    <property type="entry name" value="EPHD"/>
</dbReference>
<feature type="compositionally biased region" description="Pro residues" evidence="27">
    <location>
        <begin position="3014"/>
        <end position="3027"/>
    </location>
</feature>
<dbReference type="CDD" id="cd15512">
    <property type="entry name" value="PHD4_KMT2C_like"/>
    <property type="match status" value="1"/>
</dbReference>
<dbReference type="GO" id="GO:0003713">
    <property type="term" value="F:transcription coactivator activity"/>
    <property type="evidence" value="ECO:0007669"/>
    <property type="project" value="TreeGrafter"/>
</dbReference>
<feature type="region of interest" description="Disordered" evidence="27">
    <location>
        <begin position="1601"/>
        <end position="1822"/>
    </location>
</feature>
<feature type="domain" description="PHD-type" evidence="28">
    <location>
        <begin position="415"/>
        <end position="465"/>
    </location>
</feature>
<dbReference type="Pfam" id="PF00856">
    <property type="entry name" value="SET"/>
    <property type="match status" value="1"/>
</dbReference>
<feature type="region of interest" description="Disordered" evidence="27">
    <location>
        <begin position="3422"/>
        <end position="3479"/>
    </location>
</feature>
<dbReference type="GO" id="GO:0003677">
    <property type="term" value="F:DNA binding"/>
    <property type="evidence" value="ECO:0007669"/>
    <property type="project" value="UniProtKB-KW"/>
</dbReference>
<dbReference type="FunFam" id="3.30.40.10:FF:000002">
    <property type="entry name" value="Histone-lysine N-methyltransferase"/>
    <property type="match status" value="1"/>
</dbReference>
<feature type="compositionally biased region" description="Basic and acidic residues" evidence="27">
    <location>
        <begin position="3442"/>
        <end position="3478"/>
    </location>
</feature>
<dbReference type="InterPro" id="IPR003888">
    <property type="entry name" value="FYrich_N"/>
</dbReference>
<evidence type="ECO:0000256" key="14">
    <source>
        <dbReference type="ARBA" id="ARBA00023054"/>
    </source>
</evidence>
<dbReference type="GO" id="GO:0042800">
    <property type="term" value="F:histone H3K4 methyltransferase activity"/>
    <property type="evidence" value="ECO:0007669"/>
    <property type="project" value="TreeGrafter"/>
</dbReference>
<dbReference type="GO" id="GO:0044666">
    <property type="term" value="C:MLL3/4 complex"/>
    <property type="evidence" value="ECO:0007669"/>
    <property type="project" value="TreeGrafter"/>
</dbReference>
<feature type="region of interest" description="Disordered" evidence="27">
    <location>
        <begin position="4340"/>
        <end position="4373"/>
    </location>
</feature>
<feature type="region of interest" description="Disordered" evidence="27">
    <location>
        <begin position="3196"/>
        <end position="3248"/>
    </location>
</feature>
<proteinExistence type="predicted"/>
<evidence type="ECO:0000256" key="12">
    <source>
        <dbReference type="ARBA" id="ARBA00022990"/>
    </source>
</evidence>
<dbReference type="PROSITE" id="PS50016">
    <property type="entry name" value="ZF_PHD_2"/>
    <property type="match status" value="5"/>
</dbReference>